<comment type="catalytic activity">
    <reaction evidence="8">
        <text>guanosine(9) in tRNA + S-adenosyl-L-methionine = N(1)-methylguanosine(9) in tRNA + S-adenosyl-L-homocysteine + H(+)</text>
        <dbReference type="Rhea" id="RHEA:43156"/>
        <dbReference type="Rhea" id="RHEA-COMP:10367"/>
        <dbReference type="Rhea" id="RHEA-COMP:10368"/>
        <dbReference type="ChEBI" id="CHEBI:15378"/>
        <dbReference type="ChEBI" id="CHEBI:57856"/>
        <dbReference type="ChEBI" id="CHEBI:59789"/>
        <dbReference type="ChEBI" id="CHEBI:73542"/>
        <dbReference type="ChEBI" id="CHEBI:74269"/>
        <dbReference type="EC" id="2.1.1.221"/>
    </reaction>
</comment>
<dbReference type="InterPro" id="IPR007356">
    <property type="entry name" value="tRNA_m1G_MeTrfase_euk"/>
</dbReference>
<sequence length="567" mass="62330">MASTAAGPVAQPAVDLEMTDSNQETTSAVPTIANGDNGAAASSSGAPESEAQPASKTAAENDDASPAVAEEEPKLSKNQLRKLKRKQAFEEGREDRKRKRKEKRHDRQAARRDQIAAIVADAEAKGLDPSQIVIPPKRKTPKVPAVQTPVTLILDCDFESYMLDKELVSLASQITRCYSDNRQARYRVHLYVSSYGGKLKERFDTTLGGQHNGWKGVKLVESNFVEAAKDADELMAGQKGGEVIEVLKGEGKEKPAVMRDVDDNAPTPDHEPEPVDELKNIVYLSADSPNTIDRLEPGVSYVIGGLVDRNREKGLCHRRARELGIRTAKLPIGEYMNISSRRVLATNHVVEIMLKWLETGDWAEAFLSVIPKRKEAHLKGEGGSTSGTPTAEVEDSRFEEEDDEDVDEQQTITENVAVPEPAEAKGEEAKTAEILHALLRPVALLLALPRIDLRQQALHRWHTKGVEILEVLRVDGYTHPAGAGVHDERRLEQMVQLFAHLDIEAWIRVLEENVLLCVQKPPRVKLLASARLSDGVDVGPLVDGRPAGGGVPFLAEVVDERLVRKEL</sequence>
<evidence type="ECO:0000256" key="2">
    <source>
        <dbReference type="ARBA" id="ARBA00020451"/>
    </source>
</evidence>
<keyword evidence="3 11" id="KW-0489">Methyltransferase</keyword>
<evidence type="ECO:0000256" key="8">
    <source>
        <dbReference type="ARBA" id="ARBA00048434"/>
    </source>
</evidence>
<reference evidence="11" key="1">
    <citation type="journal article" date="2020" name="Phytopathology">
        <title>Genome sequence and comparative analysis of Colletotrichum gloeosporioides isolated from Liriodendron leaves.</title>
        <authorList>
            <person name="Fu F.F."/>
            <person name="Hao Z."/>
            <person name="Wang P."/>
            <person name="Lu Y."/>
            <person name="Xue L.J."/>
            <person name="Wei G."/>
            <person name="Tian Y."/>
            <person name="Baishi H."/>
            <person name="Xu H."/>
            <person name="Shi J."/>
            <person name="Cheng T."/>
            <person name="Wang G."/>
            <person name="Yi Y."/>
            <person name="Chen J."/>
        </authorList>
    </citation>
    <scope>NUCLEOTIDE SEQUENCE</scope>
    <source>
        <strain evidence="11">Lc1</strain>
    </source>
</reference>
<dbReference type="GO" id="GO:0000049">
    <property type="term" value="F:tRNA binding"/>
    <property type="evidence" value="ECO:0007669"/>
    <property type="project" value="TreeGrafter"/>
</dbReference>
<reference evidence="11" key="2">
    <citation type="submission" date="2020-03" db="EMBL/GenBank/DDBJ databases">
        <authorList>
            <person name="Fu F.-F."/>
            <person name="Chen J."/>
        </authorList>
    </citation>
    <scope>NUCLEOTIDE SEQUENCE</scope>
    <source>
        <strain evidence="11">Lc1</strain>
    </source>
</reference>
<evidence type="ECO:0000256" key="9">
    <source>
        <dbReference type="SAM" id="MobiDB-lite"/>
    </source>
</evidence>
<dbReference type="GO" id="GO:0052905">
    <property type="term" value="F:tRNA (guanosine(9)-N1)-methyltransferase activity"/>
    <property type="evidence" value="ECO:0007669"/>
    <property type="project" value="UniProtKB-EC"/>
</dbReference>
<feature type="compositionally biased region" description="Acidic residues" evidence="9">
    <location>
        <begin position="397"/>
        <end position="408"/>
    </location>
</feature>
<dbReference type="InterPro" id="IPR038459">
    <property type="entry name" value="MT_TRM10-typ_sf"/>
</dbReference>
<dbReference type="Gene3D" id="3.40.1280.30">
    <property type="match status" value="1"/>
</dbReference>
<feature type="region of interest" description="Disordered" evidence="9">
    <location>
        <begin position="255"/>
        <end position="274"/>
    </location>
</feature>
<organism evidence="11 12">
    <name type="scientific">Colletotrichum gloeosporioides</name>
    <name type="common">Anthracnose fungus</name>
    <name type="synonym">Glomerella cingulata</name>
    <dbReference type="NCBI Taxonomy" id="474922"/>
    <lineage>
        <taxon>Eukaryota</taxon>
        <taxon>Fungi</taxon>
        <taxon>Dikarya</taxon>
        <taxon>Ascomycota</taxon>
        <taxon>Pezizomycotina</taxon>
        <taxon>Sordariomycetes</taxon>
        <taxon>Hypocreomycetidae</taxon>
        <taxon>Glomerellales</taxon>
        <taxon>Glomerellaceae</taxon>
        <taxon>Colletotrichum</taxon>
        <taxon>Colletotrichum gloeosporioides species complex</taxon>
    </lineage>
</organism>
<evidence type="ECO:0000313" key="11">
    <source>
        <dbReference type="EMBL" id="KAF3806003.1"/>
    </source>
</evidence>
<dbReference type="PROSITE" id="PS51675">
    <property type="entry name" value="SAM_MT_TRM10"/>
    <property type="match status" value="1"/>
</dbReference>
<dbReference type="RefSeq" id="XP_045265162.1">
    <property type="nucleotide sequence ID" value="XM_045404378.1"/>
</dbReference>
<dbReference type="PANTHER" id="PTHR13563:SF13">
    <property type="entry name" value="TRNA METHYLTRANSFERASE 10 HOMOLOG A"/>
    <property type="match status" value="1"/>
</dbReference>
<dbReference type="EMBL" id="WVTB01000037">
    <property type="protein sequence ID" value="KAF3806003.1"/>
    <property type="molecule type" value="Genomic_DNA"/>
</dbReference>
<evidence type="ECO:0000256" key="7">
    <source>
        <dbReference type="ARBA" id="ARBA00032166"/>
    </source>
</evidence>
<dbReference type="AlphaFoldDB" id="A0A8H4CL70"/>
<feature type="compositionally biased region" description="Polar residues" evidence="9">
    <location>
        <begin position="19"/>
        <end position="29"/>
    </location>
</feature>
<name>A0A8H4CL70_COLGL</name>
<keyword evidence="4 11" id="KW-0808">Transferase</keyword>
<evidence type="ECO:0000256" key="4">
    <source>
        <dbReference type="ARBA" id="ARBA00022679"/>
    </source>
</evidence>
<dbReference type="GO" id="GO:0005634">
    <property type="term" value="C:nucleus"/>
    <property type="evidence" value="ECO:0007669"/>
    <property type="project" value="TreeGrafter"/>
</dbReference>
<dbReference type="Proteomes" id="UP000613401">
    <property type="component" value="Unassembled WGS sequence"/>
</dbReference>
<dbReference type="GeneID" id="69011482"/>
<evidence type="ECO:0000259" key="10">
    <source>
        <dbReference type="PROSITE" id="PS51675"/>
    </source>
</evidence>
<dbReference type="GO" id="GO:0002939">
    <property type="term" value="P:tRNA N1-guanine methylation"/>
    <property type="evidence" value="ECO:0007669"/>
    <property type="project" value="TreeGrafter"/>
</dbReference>
<gene>
    <name evidence="11" type="ORF">GCG54_00004327</name>
</gene>
<proteinExistence type="predicted"/>
<feature type="region of interest" description="Disordered" evidence="9">
    <location>
        <begin position="1"/>
        <end position="113"/>
    </location>
</feature>
<accession>A0A8H4CL70</accession>
<feature type="region of interest" description="Disordered" evidence="9">
    <location>
        <begin position="377"/>
        <end position="427"/>
    </location>
</feature>
<evidence type="ECO:0000313" key="12">
    <source>
        <dbReference type="Proteomes" id="UP000613401"/>
    </source>
</evidence>
<evidence type="ECO:0000256" key="3">
    <source>
        <dbReference type="ARBA" id="ARBA00022603"/>
    </source>
</evidence>
<evidence type="ECO:0000256" key="1">
    <source>
        <dbReference type="ARBA" id="ARBA00012797"/>
    </source>
</evidence>
<dbReference type="InterPro" id="IPR028564">
    <property type="entry name" value="MT_TRM10-typ"/>
</dbReference>
<evidence type="ECO:0000256" key="5">
    <source>
        <dbReference type="ARBA" id="ARBA00022691"/>
    </source>
</evidence>
<protein>
    <recommendedName>
        <fullName evidence="2">tRNA (guanine(9)-N1)-methyltransferase</fullName>
        <ecNumber evidence="1">2.1.1.221</ecNumber>
    </recommendedName>
    <alternativeName>
        <fullName evidence="7">tRNA methyltransferase 10</fullName>
    </alternativeName>
    <alternativeName>
        <fullName evidence="6">tRNA(m1G9)-methyltransferase</fullName>
    </alternativeName>
</protein>
<evidence type="ECO:0000256" key="6">
    <source>
        <dbReference type="ARBA" id="ARBA00031792"/>
    </source>
</evidence>
<feature type="domain" description="SAM-dependent MTase TRM10-type" evidence="10">
    <location>
        <begin position="136"/>
        <end position="377"/>
    </location>
</feature>
<comment type="caution">
    <text evidence="11">The sequence shown here is derived from an EMBL/GenBank/DDBJ whole genome shotgun (WGS) entry which is preliminary data.</text>
</comment>
<keyword evidence="5" id="KW-0949">S-adenosyl-L-methionine</keyword>
<feature type="compositionally biased region" description="Low complexity" evidence="9">
    <location>
        <begin position="38"/>
        <end position="55"/>
    </location>
</feature>
<dbReference type="EC" id="2.1.1.221" evidence="1"/>
<dbReference type="CDD" id="cd18089">
    <property type="entry name" value="SPOUT_Trm10-like"/>
    <property type="match status" value="1"/>
</dbReference>
<dbReference type="PANTHER" id="PTHR13563">
    <property type="entry name" value="TRNA (GUANINE-9-) METHYLTRANSFERASE"/>
    <property type="match status" value="1"/>
</dbReference>
<keyword evidence="12" id="KW-1185">Reference proteome</keyword>